<dbReference type="STRING" id="2018661.A0A2A2JID6"/>
<keyword evidence="7 11" id="KW-0342">GTP-binding</keyword>
<evidence type="ECO:0000256" key="1">
    <source>
        <dbReference type="ARBA" id="ARBA00001946"/>
    </source>
</evidence>
<dbReference type="EMBL" id="LIAE01010413">
    <property type="protein sequence ID" value="PAV61414.1"/>
    <property type="molecule type" value="Genomic_DNA"/>
</dbReference>
<feature type="binding site" evidence="11">
    <location>
        <begin position="152"/>
        <end position="153"/>
    </location>
    <ligand>
        <name>GTP</name>
        <dbReference type="ChEBI" id="CHEBI:37565"/>
    </ligand>
</feature>
<protein>
    <recommendedName>
        <fullName evidence="15">G-protein alpha subunit</fullName>
    </recommendedName>
</protein>
<evidence type="ECO:0000256" key="4">
    <source>
        <dbReference type="ARBA" id="ARBA00022723"/>
    </source>
</evidence>
<keyword evidence="14" id="KW-1185">Reference proteome</keyword>
<dbReference type="GO" id="GO:0031683">
    <property type="term" value="F:G-protein beta/gamma-subunit complex binding"/>
    <property type="evidence" value="ECO:0007669"/>
    <property type="project" value="InterPro"/>
</dbReference>
<dbReference type="FunFam" id="1.10.400.10:FF:000011">
    <property type="entry name" value="Guanine nucleotide-binding protein alpha-1 subunit"/>
    <property type="match status" value="1"/>
</dbReference>
<dbReference type="PRINTS" id="PR00318">
    <property type="entry name" value="GPROTEINA"/>
</dbReference>
<evidence type="ECO:0000256" key="3">
    <source>
        <dbReference type="ARBA" id="ARBA00022707"/>
    </source>
</evidence>
<sequence length="343" mass="39009">MGACQSQENAELAAKNKEIEKQLNADKRAASSIVKLLLLGAGECGKSTVLKQMQILHSNGFTEEEVNEKRAIVYNNTVSSMCTILKAMDNVLHLPLEDSDKQRDKAIVLKVQDMGEESEPLTDEVSKAVQSLWSDPSVKKAYEMRSEYQLTDSAKYFLDNCARISEPGYRPTEQDILYSRVATTGVVEVKFKIKELDFRWIHCFSDVEAIIFIAAISEYDQVLFEDETTNRMIESMQLFNSICNSTWFISTAMILFLNKKDLFMEKIQRVNITTAFPDYEGGQNYEEAVQFIKMKFAELNLNPDKKTIYMHETCATDTNQVQLVISSVIDTIIQKNLQKAGMM</sequence>
<name>A0A2A2JID6_9BILA</name>
<evidence type="ECO:0000313" key="14">
    <source>
        <dbReference type="Proteomes" id="UP000218231"/>
    </source>
</evidence>
<feature type="binding site" evidence="12">
    <location>
        <position position="183"/>
    </location>
    <ligand>
        <name>Mg(2+)</name>
        <dbReference type="ChEBI" id="CHEBI:18420"/>
    </ligand>
</feature>
<evidence type="ECO:0000256" key="9">
    <source>
        <dbReference type="ARBA" id="ARBA00023224"/>
    </source>
</evidence>
<dbReference type="PRINTS" id="PR00441">
    <property type="entry name" value="GPROTEINAI"/>
</dbReference>
<evidence type="ECO:0000256" key="6">
    <source>
        <dbReference type="ARBA" id="ARBA00022842"/>
    </source>
</evidence>
<dbReference type="PANTHER" id="PTHR10218:SF215">
    <property type="entry name" value="GUANINE NUCLEOTIDE-BINDING PROTEIN ALPHA-17 SUBUNIT"/>
    <property type="match status" value="1"/>
</dbReference>
<keyword evidence="8" id="KW-0564">Palmitate</keyword>
<gene>
    <name evidence="13" type="ORF">WR25_01756</name>
</gene>
<dbReference type="SUPFAM" id="SSF52540">
    <property type="entry name" value="P-loop containing nucleoside triphosphate hydrolases"/>
    <property type="match status" value="1"/>
</dbReference>
<dbReference type="Proteomes" id="UP000218231">
    <property type="component" value="Unassembled WGS sequence"/>
</dbReference>
<dbReference type="GO" id="GO:0001664">
    <property type="term" value="F:G protein-coupled receptor binding"/>
    <property type="evidence" value="ECO:0007669"/>
    <property type="project" value="TreeGrafter"/>
</dbReference>
<dbReference type="GO" id="GO:0007188">
    <property type="term" value="P:adenylate cyclase-modulating G protein-coupled receptor signaling pathway"/>
    <property type="evidence" value="ECO:0007669"/>
    <property type="project" value="InterPro"/>
</dbReference>
<evidence type="ECO:0008006" key="15">
    <source>
        <dbReference type="Google" id="ProtNLM"/>
    </source>
</evidence>
<dbReference type="GO" id="GO:0005525">
    <property type="term" value="F:GTP binding"/>
    <property type="evidence" value="ECO:0007669"/>
    <property type="project" value="UniProtKB-KW"/>
</dbReference>
<dbReference type="CDD" id="cd00066">
    <property type="entry name" value="G-alpha"/>
    <property type="match status" value="1"/>
</dbReference>
<dbReference type="SMART" id="SM00275">
    <property type="entry name" value="G_alpha"/>
    <property type="match status" value="1"/>
</dbReference>
<evidence type="ECO:0000256" key="5">
    <source>
        <dbReference type="ARBA" id="ARBA00022741"/>
    </source>
</evidence>
<dbReference type="OrthoDB" id="5817230at2759"/>
<keyword evidence="4 12" id="KW-0479">Metal-binding</keyword>
<organism evidence="13 14">
    <name type="scientific">Diploscapter pachys</name>
    <dbReference type="NCBI Taxonomy" id="2018661"/>
    <lineage>
        <taxon>Eukaryota</taxon>
        <taxon>Metazoa</taxon>
        <taxon>Ecdysozoa</taxon>
        <taxon>Nematoda</taxon>
        <taxon>Chromadorea</taxon>
        <taxon>Rhabditida</taxon>
        <taxon>Rhabditina</taxon>
        <taxon>Rhabditomorpha</taxon>
        <taxon>Rhabditoidea</taxon>
        <taxon>Rhabditidae</taxon>
        <taxon>Diploscapter</taxon>
    </lineage>
</organism>
<evidence type="ECO:0000256" key="11">
    <source>
        <dbReference type="PIRSR" id="PIRSR601019-1"/>
    </source>
</evidence>
<evidence type="ECO:0000256" key="2">
    <source>
        <dbReference type="ARBA" id="ARBA00011356"/>
    </source>
</evidence>
<dbReference type="InterPro" id="IPR001019">
    <property type="entry name" value="Gprotein_alpha_su"/>
</dbReference>
<dbReference type="Gene3D" id="1.10.400.10">
    <property type="entry name" value="GI Alpha 1, domain 2-like"/>
    <property type="match status" value="1"/>
</dbReference>
<dbReference type="GO" id="GO:0005737">
    <property type="term" value="C:cytoplasm"/>
    <property type="evidence" value="ECO:0007669"/>
    <property type="project" value="TreeGrafter"/>
</dbReference>
<accession>A0A2A2JID6</accession>
<keyword evidence="3" id="KW-0519">Myristate</keyword>
<dbReference type="Pfam" id="PF00503">
    <property type="entry name" value="G-alpha"/>
    <property type="match status" value="1"/>
</dbReference>
<evidence type="ECO:0000256" key="8">
    <source>
        <dbReference type="ARBA" id="ARBA00023139"/>
    </source>
</evidence>
<evidence type="ECO:0000313" key="13">
    <source>
        <dbReference type="EMBL" id="PAV61414.1"/>
    </source>
</evidence>
<dbReference type="InterPro" id="IPR027417">
    <property type="entry name" value="P-loop_NTPase"/>
</dbReference>
<proteinExistence type="predicted"/>
<comment type="subunit">
    <text evidence="2">G proteins are composed of 3 units; alpha, beta and gamma. The alpha chain contains the guanine nucleotide binding site.</text>
</comment>
<evidence type="ECO:0000256" key="10">
    <source>
        <dbReference type="ARBA" id="ARBA00023288"/>
    </source>
</evidence>
<evidence type="ECO:0000256" key="12">
    <source>
        <dbReference type="PIRSR" id="PIRSR601019-2"/>
    </source>
</evidence>
<feature type="binding site" evidence="11">
    <location>
        <begin position="177"/>
        <end position="183"/>
    </location>
    <ligand>
        <name>GTP</name>
        <dbReference type="ChEBI" id="CHEBI:37565"/>
    </ligand>
</feature>
<reference evidence="13 14" key="1">
    <citation type="journal article" date="2017" name="Curr. Biol.">
        <title>Genome architecture and evolution of a unichromosomal asexual nematode.</title>
        <authorList>
            <person name="Fradin H."/>
            <person name="Zegar C."/>
            <person name="Gutwein M."/>
            <person name="Lucas J."/>
            <person name="Kovtun M."/>
            <person name="Corcoran D."/>
            <person name="Baugh L.R."/>
            <person name="Kiontke K."/>
            <person name="Gunsalus K."/>
            <person name="Fitch D.H."/>
            <person name="Piano F."/>
        </authorList>
    </citation>
    <scope>NUCLEOTIDE SEQUENCE [LARGE SCALE GENOMIC DNA]</scope>
    <source>
        <strain evidence="13">PF1309</strain>
    </source>
</reference>
<dbReference type="GO" id="GO:0005834">
    <property type="term" value="C:heterotrimeric G-protein complex"/>
    <property type="evidence" value="ECO:0007669"/>
    <property type="project" value="TreeGrafter"/>
</dbReference>
<comment type="caution">
    <text evidence="13">The sequence shown here is derived from an EMBL/GenBank/DDBJ whole genome shotgun (WGS) entry which is preliminary data.</text>
</comment>
<comment type="cofactor">
    <cofactor evidence="1">
        <name>Mg(2+)</name>
        <dbReference type="ChEBI" id="CHEBI:18420"/>
    </cofactor>
</comment>
<keyword evidence="5 11" id="KW-0547">Nucleotide-binding</keyword>
<feature type="binding site" evidence="12">
    <location>
        <position position="47"/>
    </location>
    <ligand>
        <name>Mg(2+)</name>
        <dbReference type="ChEBI" id="CHEBI:18420"/>
    </ligand>
</feature>
<keyword evidence="9" id="KW-0807">Transducer</keyword>
<dbReference type="SUPFAM" id="SSF47895">
    <property type="entry name" value="Transducin (alpha subunit), insertion domain"/>
    <property type="match status" value="1"/>
</dbReference>
<feature type="binding site" evidence="11">
    <location>
        <begin position="258"/>
        <end position="261"/>
    </location>
    <ligand>
        <name>GTP</name>
        <dbReference type="ChEBI" id="CHEBI:37565"/>
    </ligand>
</feature>
<dbReference type="InterPro" id="IPR011025">
    <property type="entry name" value="GproteinA_insert"/>
</dbReference>
<keyword evidence="10" id="KW-0449">Lipoprotein</keyword>
<feature type="binding site" evidence="11">
    <location>
        <begin position="43"/>
        <end position="48"/>
    </location>
    <ligand>
        <name>GTP</name>
        <dbReference type="ChEBI" id="CHEBI:37565"/>
    </ligand>
</feature>
<dbReference type="GO" id="GO:0003924">
    <property type="term" value="F:GTPase activity"/>
    <property type="evidence" value="ECO:0007669"/>
    <property type="project" value="InterPro"/>
</dbReference>
<keyword evidence="6 12" id="KW-0460">Magnesium</keyword>
<dbReference type="PROSITE" id="PS51882">
    <property type="entry name" value="G_ALPHA"/>
    <property type="match status" value="1"/>
</dbReference>
<dbReference type="Gene3D" id="3.40.50.300">
    <property type="entry name" value="P-loop containing nucleotide triphosphate hydrolases"/>
    <property type="match status" value="1"/>
</dbReference>
<dbReference type="AlphaFoldDB" id="A0A2A2JID6"/>
<evidence type="ECO:0000256" key="7">
    <source>
        <dbReference type="ARBA" id="ARBA00023134"/>
    </source>
</evidence>
<dbReference type="PANTHER" id="PTHR10218">
    <property type="entry name" value="GTP-BINDING PROTEIN ALPHA SUBUNIT"/>
    <property type="match status" value="1"/>
</dbReference>
<feature type="binding site" evidence="11">
    <location>
        <position position="315"/>
    </location>
    <ligand>
        <name>GTP</name>
        <dbReference type="ChEBI" id="CHEBI:37565"/>
    </ligand>
</feature>
<dbReference type="InterPro" id="IPR001408">
    <property type="entry name" value="Gprotein_alpha_I"/>
</dbReference>
<dbReference type="GO" id="GO:0046872">
    <property type="term" value="F:metal ion binding"/>
    <property type="evidence" value="ECO:0007669"/>
    <property type="project" value="UniProtKB-KW"/>
</dbReference>
<dbReference type="FunFam" id="3.40.50.300:FF:002307">
    <property type="entry name" value="Guanine nucleotide-binding protein G(k) subunit alpha"/>
    <property type="match status" value="1"/>
</dbReference>